<name>A9CLW0_9VIRU</name>
<sequence length="43" mass="5230">FRSLFSLIRNVVYPDWRKYFDFNNGYIPTNKYSDSKADPDHLE</sequence>
<reference evidence="1" key="1">
    <citation type="submission" date="2003-05" db="EMBL/GenBank/DDBJ databases">
        <title>Diversity of double-stranded RNA elements in the violet root rot fungus Helicobasidium mompa.</title>
        <authorList>
            <person name="Osaki H."/>
            <person name="Nomura K."/>
            <person name="Matsumoto N."/>
            <person name="Ohtsu Y."/>
        </authorList>
    </citation>
    <scope>NUCLEOTIDE SEQUENCE</scope>
</reference>
<accession>A9CLW0</accession>
<feature type="non-terminal residue" evidence="1">
    <location>
        <position position="1"/>
    </location>
</feature>
<proteinExistence type="predicted"/>
<organism evidence="1">
    <name type="scientific">Helicobasidium mompa partitivirus V13</name>
    <dbReference type="NCBI Taxonomy" id="233048"/>
    <lineage>
        <taxon>Viruses</taxon>
        <taxon>Riboviria</taxon>
        <taxon>Orthornavirae</taxon>
        <taxon>Pisuviricota</taxon>
        <taxon>Duplopiviricetes</taxon>
        <taxon>Durnavirales</taxon>
        <taxon>Partitiviridae</taxon>
        <taxon>Alphapartitivirus</taxon>
        <taxon>Alphapartitivirus helicobasidii</taxon>
        <taxon>Helicobasidium mompa partitivirus V70</taxon>
    </lineage>
</organism>
<dbReference type="EMBL" id="AB110978">
    <property type="protein sequence ID" value="BAF94205.1"/>
    <property type="molecule type" value="Genomic_RNA"/>
</dbReference>
<gene>
    <name evidence="1" type="primary">RDRP</name>
</gene>
<evidence type="ECO:0000313" key="1">
    <source>
        <dbReference type="EMBL" id="BAF94205.1"/>
    </source>
</evidence>
<keyword evidence="1" id="KW-0696">RNA-directed RNA polymerase</keyword>
<keyword evidence="1" id="KW-0548">Nucleotidyltransferase</keyword>
<dbReference type="GO" id="GO:0003968">
    <property type="term" value="F:RNA-directed RNA polymerase activity"/>
    <property type="evidence" value="ECO:0007669"/>
    <property type="project" value="UniProtKB-KW"/>
</dbReference>
<feature type="non-terminal residue" evidence="1">
    <location>
        <position position="43"/>
    </location>
</feature>
<keyword evidence="1" id="KW-0808">Transferase</keyword>
<protein>
    <submittedName>
        <fullName evidence="1">RNA-dependent RNA polymerase</fullName>
    </submittedName>
</protein>